<comment type="caution">
    <text evidence="11">The sequence shown here is derived from an EMBL/GenBank/DDBJ whole genome shotgun (WGS) entry which is preliminary data.</text>
</comment>
<dbReference type="GO" id="GO:0005634">
    <property type="term" value="C:nucleus"/>
    <property type="evidence" value="ECO:0007669"/>
    <property type="project" value="UniProtKB-SubCell"/>
</dbReference>
<dbReference type="Pfam" id="PF08781">
    <property type="entry name" value="DP"/>
    <property type="match status" value="1"/>
</dbReference>
<dbReference type="PIRSF" id="PIRSF009404">
    <property type="entry name" value="Transcription_factor_DP"/>
    <property type="match status" value="1"/>
</dbReference>
<dbReference type="InterPro" id="IPR014889">
    <property type="entry name" value="Transc_factor_DP_C"/>
</dbReference>
<dbReference type="PANTHER" id="PTHR12548">
    <property type="entry name" value="TRANSCRIPTION FACTOR DP"/>
    <property type="match status" value="1"/>
</dbReference>
<dbReference type="InterPro" id="IPR015648">
    <property type="entry name" value="Transcrpt_fac_DP"/>
</dbReference>
<dbReference type="InterPro" id="IPR036388">
    <property type="entry name" value="WH-like_DNA-bd_sf"/>
</dbReference>
<evidence type="ECO:0000313" key="12">
    <source>
        <dbReference type="Proteomes" id="UP000664940"/>
    </source>
</evidence>
<keyword evidence="3 7" id="KW-0805">Transcription regulation</keyword>
<name>A0A833ZWR4_9CHIR</name>
<evidence type="ECO:0000256" key="1">
    <source>
        <dbReference type="ARBA" id="ARBA00004123"/>
    </source>
</evidence>
<dbReference type="SUPFAM" id="SSF144074">
    <property type="entry name" value="E2F-DP heterodimerization region"/>
    <property type="match status" value="1"/>
</dbReference>
<reference evidence="11 12" key="1">
    <citation type="journal article" date="2020" name="Nature">
        <title>Six reference-quality genomes reveal evolution of bat adaptations.</title>
        <authorList>
            <person name="Jebb D."/>
            <person name="Huang Z."/>
            <person name="Pippel M."/>
            <person name="Hughes G.M."/>
            <person name="Lavrichenko K."/>
            <person name="Devanna P."/>
            <person name="Winkler S."/>
            <person name="Jermiin L.S."/>
            <person name="Skirmuntt E.C."/>
            <person name="Katzourakis A."/>
            <person name="Burkitt-Gray L."/>
            <person name="Ray D.A."/>
            <person name="Sullivan K.A.M."/>
            <person name="Roscito J.G."/>
            <person name="Kirilenko B.M."/>
            <person name="Davalos L.M."/>
            <person name="Corthals A.P."/>
            <person name="Power M.L."/>
            <person name="Jones G."/>
            <person name="Ransome R.D."/>
            <person name="Dechmann D.K.N."/>
            <person name="Locatelli A.G."/>
            <person name="Puechmaille S.J."/>
            <person name="Fedrigo O."/>
            <person name="Jarvis E.D."/>
            <person name="Hiller M."/>
            <person name="Vernes S.C."/>
            <person name="Myers E.W."/>
            <person name="Teeling E.C."/>
        </authorList>
    </citation>
    <scope>NUCLEOTIDE SEQUENCE [LARGE SCALE GENOMIC DNA]</scope>
    <source>
        <strain evidence="11">Bat1K_MPI-CBG_1</strain>
    </source>
</reference>
<dbReference type="InterPro" id="IPR003316">
    <property type="entry name" value="E2F_WHTH_DNA-bd_dom"/>
</dbReference>
<evidence type="ECO:0000313" key="11">
    <source>
        <dbReference type="EMBL" id="KAF6101370.1"/>
    </source>
</evidence>
<evidence type="ECO:0000256" key="7">
    <source>
        <dbReference type="RuleBase" id="RU003796"/>
    </source>
</evidence>
<gene>
    <name evidence="11" type="ORF">HJG60_018801</name>
</gene>
<feature type="compositionally biased region" description="Low complexity" evidence="8">
    <location>
        <begin position="456"/>
        <end position="466"/>
    </location>
</feature>
<evidence type="ECO:0000256" key="3">
    <source>
        <dbReference type="ARBA" id="ARBA00023015"/>
    </source>
</evidence>
<dbReference type="GO" id="GO:0000981">
    <property type="term" value="F:DNA-binding transcription factor activity, RNA polymerase II-specific"/>
    <property type="evidence" value="ECO:0007669"/>
    <property type="project" value="TreeGrafter"/>
</dbReference>
<dbReference type="CDD" id="cd14458">
    <property type="entry name" value="DP_DD"/>
    <property type="match status" value="1"/>
</dbReference>
<protein>
    <submittedName>
        <fullName evidence="11">Transcription factor Dp-2</fullName>
    </submittedName>
</protein>
<keyword evidence="6 7" id="KW-0539">Nucleus</keyword>
<evidence type="ECO:0000256" key="4">
    <source>
        <dbReference type="ARBA" id="ARBA00023125"/>
    </source>
</evidence>
<keyword evidence="5 7" id="KW-0804">Transcription</keyword>
<dbReference type="EMBL" id="JABVXQ010000007">
    <property type="protein sequence ID" value="KAF6101370.1"/>
    <property type="molecule type" value="Genomic_DNA"/>
</dbReference>
<keyword evidence="4 7" id="KW-0238">DNA-binding</keyword>
<dbReference type="PANTHER" id="PTHR12548:SF5">
    <property type="entry name" value="TRANSCRIPTION FACTOR DP-2"/>
    <property type="match status" value="1"/>
</dbReference>
<dbReference type="SMART" id="SM01372">
    <property type="entry name" value="E2F_TDP"/>
    <property type="match status" value="1"/>
</dbReference>
<evidence type="ECO:0000256" key="2">
    <source>
        <dbReference type="ARBA" id="ARBA00010940"/>
    </source>
</evidence>
<evidence type="ECO:0000256" key="6">
    <source>
        <dbReference type="ARBA" id="ARBA00023242"/>
    </source>
</evidence>
<dbReference type="AlphaFoldDB" id="A0A833ZWR4"/>
<dbReference type="Pfam" id="PF02319">
    <property type="entry name" value="WHD_E2F_TDP"/>
    <property type="match status" value="1"/>
</dbReference>
<proteinExistence type="inferred from homology"/>
<dbReference type="FunFam" id="1.10.10.10:FF:000047">
    <property type="entry name" value="Transcription factor"/>
    <property type="match status" value="1"/>
</dbReference>
<comment type="similarity">
    <text evidence="2 7">Belongs to the E2F/DP family.</text>
</comment>
<dbReference type="Proteomes" id="UP000664940">
    <property type="component" value="Unassembled WGS sequence"/>
</dbReference>
<feature type="compositionally biased region" description="Acidic residues" evidence="8">
    <location>
        <begin position="478"/>
        <end position="493"/>
    </location>
</feature>
<dbReference type="InterPro" id="IPR038168">
    <property type="entry name" value="TF_DP_C_sf"/>
</dbReference>
<dbReference type="GO" id="GO:0051726">
    <property type="term" value="P:regulation of cell cycle"/>
    <property type="evidence" value="ECO:0007669"/>
    <property type="project" value="InterPro"/>
</dbReference>
<feature type="domain" description="E2F/DP family winged-helix DNA-binding" evidence="10">
    <location>
        <begin position="173"/>
        <end position="255"/>
    </location>
</feature>
<dbReference type="GO" id="GO:0000977">
    <property type="term" value="F:RNA polymerase II transcription regulatory region sequence-specific DNA binding"/>
    <property type="evidence" value="ECO:0007669"/>
    <property type="project" value="TreeGrafter"/>
</dbReference>
<comment type="subcellular location">
    <subcellularLocation>
        <location evidence="1 7">Nucleus</location>
    </subcellularLocation>
</comment>
<evidence type="ECO:0000259" key="9">
    <source>
        <dbReference type="SMART" id="SM01138"/>
    </source>
</evidence>
<organism evidence="11 12">
    <name type="scientific">Phyllostomus discolor</name>
    <name type="common">pale spear-nosed bat</name>
    <dbReference type="NCBI Taxonomy" id="89673"/>
    <lineage>
        <taxon>Eukaryota</taxon>
        <taxon>Metazoa</taxon>
        <taxon>Chordata</taxon>
        <taxon>Craniata</taxon>
        <taxon>Vertebrata</taxon>
        <taxon>Euteleostomi</taxon>
        <taxon>Mammalia</taxon>
        <taxon>Eutheria</taxon>
        <taxon>Laurasiatheria</taxon>
        <taxon>Chiroptera</taxon>
        <taxon>Yangochiroptera</taxon>
        <taxon>Phyllostomidae</taxon>
        <taxon>Phyllostominae</taxon>
        <taxon>Phyllostomus</taxon>
    </lineage>
</organism>
<sequence length="493" mass="54220">MTAKNASAQNGIHAAGSFPVCFAVAPDKETEEIPCCFPQWFHQSAFLPMVHQGSLFSTPSPALVDLLMMAVLTGNISFVAYPVSSTNSPTKILPKTLGPINVNVGPQMIISTPQRLASSGSVLIGSPYTPAPAMVTQTHIAEATGWVPSDRKRAREFIDSDFSESKRSKKGDKNGKGLRHFSMKVCEKVQRKGTTSYNEVADELVSEFTNSNNHLSADSQAYDQKNIRRRVYDALNVLMAMNIISKEKKEIKWIGLPTNSAQECQNLEIEKQRRIERIKQKRAQLQELLLQQIAFKNLVQRNRQNEQQNQGPPALNSTIQLPFIIINTSRKTVIDCSISSDKFEYLFNFDNAFEIHDDIEVLKRMGMSFGLESGKCSLEDLKLAKSLVPKALEGYITDISTGPSWLNQGLLLNSTQSVSNLDPTTGAPLSQSSVNQGLCLDAEVALATGQLLAPNSHQSSSAASHCSESRGETPCSFNDDDEEEEEDDSSSPE</sequence>
<dbReference type="Gene3D" id="1.10.10.10">
    <property type="entry name" value="Winged helix-like DNA-binding domain superfamily/Winged helix DNA-binding domain"/>
    <property type="match status" value="1"/>
</dbReference>
<dbReference type="InterPro" id="IPR037241">
    <property type="entry name" value="E2F-DP_heterodim"/>
</dbReference>
<dbReference type="FunFam" id="1.20.140.80:FF:000001">
    <property type="entry name" value="Transcription factor"/>
    <property type="match status" value="1"/>
</dbReference>
<evidence type="ECO:0000256" key="8">
    <source>
        <dbReference type="SAM" id="MobiDB-lite"/>
    </source>
</evidence>
<dbReference type="GO" id="GO:0005667">
    <property type="term" value="C:transcription regulator complex"/>
    <property type="evidence" value="ECO:0007669"/>
    <property type="project" value="InterPro"/>
</dbReference>
<dbReference type="InterPro" id="IPR036390">
    <property type="entry name" value="WH_DNA-bd_sf"/>
</dbReference>
<feature type="domain" description="Transcription factor DP C-terminal" evidence="9">
    <location>
        <begin position="262"/>
        <end position="406"/>
    </location>
</feature>
<feature type="region of interest" description="Disordered" evidence="8">
    <location>
        <begin position="456"/>
        <end position="493"/>
    </location>
</feature>
<accession>A0A833ZWR4</accession>
<dbReference type="SUPFAM" id="SSF46785">
    <property type="entry name" value="Winged helix' DNA-binding domain"/>
    <property type="match status" value="1"/>
</dbReference>
<dbReference type="SMART" id="SM01138">
    <property type="entry name" value="DP"/>
    <property type="match status" value="1"/>
</dbReference>
<dbReference type="Gene3D" id="1.20.140.80">
    <property type="entry name" value="Transcription factor DP"/>
    <property type="match status" value="1"/>
</dbReference>
<evidence type="ECO:0000256" key="5">
    <source>
        <dbReference type="ARBA" id="ARBA00023163"/>
    </source>
</evidence>
<evidence type="ECO:0000259" key="10">
    <source>
        <dbReference type="SMART" id="SM01372"/>
    </source>
</evidence>